<dbReference type="AlphaFoldDB" id="A0A9P6H851"/>
<dbReference type="EMBL" id="WIUZ02000019">
    <property type="protein sequence ID" value="KAF9779675.1"/>
    <property type="molecule type" value="Genomic_DNA"/>
</dbReference>
<gene>
    <name evidence="1" type="ORF">BJ322DRAFT_1024521</name>
</gene>
<dbReference type="Proteomes" id="UP000736335">
    <property type="component" value="Unassembled WGS sequence"/>
</dbReference>
<accession>A0A9P6H851</accession>
<reference evidence="1" key="1">
    <citation type="journal article" date="2020" name="Nat. Commun.">
        <title>Large-scale genome sequencing of mycorrhizal fungi provides insights into the early evolution of symbiotic traits.</title>
        <authorList>
            <person name="Miyauchi S."/>
            <person name="Kiss E."/>
            <person name="Kuo A."/>
            <person name="Drula E."/>
            <person name="Kohler A."/>
            <person name="Sanchez-Garcia M."/>
            <person name="Morin E."/>
            <person name="Andreopoulos B."/>
            <person name="Barry K.W."/>
            <person name="Bonito G."/>
            <person name="Buee M."/>
            <person name="Carver A."/>
            <person name="Chen C."/>
            <person name="Cichocki N."/>
            <person name="Clum A."/>
            <person name="Culley D."/>
            <person name="Crous P.W."/>
            <person name="Fauchery L."/>
            <person name="Girlanda M."/>
            <person name="Hayes R.D."/>
            <person name="Keri Z."/>
            <person name="LaButti K."/>
            <person name="Lipzen A."/>
            <person name="Lombard V."/>
            <person name="Magnuson J."/>
            <person name="Maillard F."/>
            <person name="Murat C."/>
            <person name="Nolan M."/>
            <person name="Ohm R.A."/>
            <person name="Pangilinan J."/>
            <person name="Pereira M.F."/>
            <person name="Perotto S."/>
            <person name="Peter M."/>
            <person name="Pfister S."/>
            <person name="Riley R."/>
            <person name="Sitrit Y."/>
            <person name="Stielow J.B."/>
            <person name="Szollosi G."/>
            <person name="Zifcakova L."/>
            <person name="Stursova M."/>
            <person name="Spatafora J.W."/>
            <person name="Tedersoo L."/>
            <person name="Vaario L.M."/>
            <person name="Yamada A."/>
            <person name="Yan M."/>
            <person name="Wang P."/>
            <person name="Xu J."/>
            <person name="Bruns T."/>
            <person name="Baldrian P."/>
            <person name="Vilgalys R."/>
            <person name="Dunand C."/>
            <person name="Henrissat B."/>
            <person name="Grigoriev I.V."/>
            <person name="Hibbett D."/>
            <person name="Nagy L.G."/>
            <person name="Martin F.M."/>
        </authorList>
    </citation>
    <scope>NUCLEOTIDE SEQUENCE</scope>
    <source>
        <strain evidence="1">UH-Tt-Lm1</strain>
    </source>
</reference>
<reference evidence="1" key="2">
    <citation type="submission" date="2020-11" db="EMBL/GenBank/DDBJ databases">
        <authorList>
            <consortium name="DOE Joint Genome Institute"/>
            <person name="Kuo A."/>
            <person name="Miyauchi S."/>
            <person name="Kiss E."/>
            <person name="Drula E."/>
            <person name="Kohler A."/>
            <person name="Sanchez-Garcia M."/>
            <person name="Andreopoulos B."/>
            <person name="Barry K.W."/>
            <person name="Bonito G."/>
            <person name="Buee M."/>
            <person name="Carver A."/>
            <person name="Chen C."/>
            <person name="Cichocki N."/>
            <person name="Clum A."/>
            <person name="Culley D."/>
            <person name="Crous P.W."/>
            <person name="Fauchery L."/>
            <person name="Girlanda M."/>
            <person name="Hayes R."/>
            <person name="Keri Z."/>
            <person name="Labutti K."/>
            <person name="Lipzen A."/>
            <person name="Lombard V."/>
            <person name="Magnuson J."/>
            <person name="Maillard F."/>
            <person name="Morin E."/>
            <person name="Murat C."/>
            <person name="Nolan M."/>
            <person name="Ohm R."/>
            <person name="Pangilinan J."/>
            <person name="Pereira M."/>
            <person name="Perotto S."/>
            <person name="Peter M."/>
            <person name="Riley R."/>
            <person name="Sitrit Y."/>
            <person name="Stielow B."/>
            <person name="Szollosi G."/>
            <person name="Zifcakova L."/>
            <person name="Stursova M."/>
            <person name="Spatafora J.W."/>
            <person name="Tedersoo L."/>
            <person name="Vaario L.-M."/>
            <person name="Yamada A."/>
            <person name="Yan M."/>
            <person name="Wang P."/>
            <person name="Xu J."/>
            <person name="Bruns T."/>
            <person name="Baldrian P."/>
            <person name="Vilgalys R."/>
            <person name="Henrissat B."/>
            <person name="Grigoriev I.V."/>
            <person name="Hibbett D."/>
            <person name="Nagy L.G."/>
            <person name="Martin F.M."/>
        </authorList>
    </citation>
    <scope>NUCLEOTIDE SEQUENCE</scope>
    <source>
        <strain evidence="1">UH-Tt-Lm1</strain>
    </source>
</reference>
<evidence type="ECO:0000313" key="2">
    <source>
        <dbReference type="Proteomes" id="UP000736335"/>
    </source>
</evidence>
<comment type="caution">
    <text evidence="1">The sequence shown here is derived from an EMBL/GenBank/DDBJ whole genome shotgun (WGS) entry which is preliminary data.</text>
</comment>
<protein>
    <submittedName>
        <fullName evidence="1">Uncharacterized protein</fullName>
    </submittedName>
</protein>
<name>A0A9P6H851_9AGAM</name>
<proteinExistence type="predicted"/>
<sequence>MYWTLDWQDTNNLVMIEVKRGLVLAKSSQGKGQHKLIELEASRSGGTSYQLVVQTDGFMPSSPSPIPVSLREEHHSTIDPWMDDLQDILVSQLIEAVEEAEEMDCVESRALCSIL</sequence>
<keyword evidence="2" id="KW-1185">Reference proteome</keyword>
<organism evidence="1 2">
    <name type="scientific">Thelephora terrestris</name>
    <dbReference type="NCBI Taxonomy" id="56493"/>
    <lineage>
        <taxon>Eukaryota</taxon>
        <taxon>Fungi</taxon>
        <taxon>Dikarya</taxon>
        <taxon>Basidiomycota</taxon>
        <taxon>Agaricomycotina</taxon>
        <taxon>Agaricomycetes</taxon>
        <taxon>Thelephorales</taxon>
        <taxon>Thelephoraceae</taxon>
        <taxon>Thelephora</taxon>
    </lineage>
</organism>
<evidence type="ECO:0000313" key="1">
    <source>
        <dbReference type="EMBL" id="KAF9779675.1"/>
    </source>
</evidence>